<keyword evidence="1" id="KW-0479">Metal-binding</keyword>
<gene>
    <name evidence="3" type="ORF">DS031_02595</name>
</gene>
<dbReference type="CDD" id="cd03414">
    <property type="entry name" value="CbiX_SirB_C"/>
    <property type="match status" value="1"/>
</dbReference>
<dbReference type="InterPro" id="IPR002762">
    <property type="entry name" value="CbiX-like"/>
</dbReference>
<dbReference type="CDD" id="cd03416">
    <property type="entry name" value="CbiX_SirB_N"/>
    <property type="match status" value="1"/>
</dbReference>
<dbReference type="SUPFAM" id="SSF53800">
    <property type="entry name" value="Chelatase"/>
    <property type="match status" value="1"/>
</dbReference>
<keyword evidence="2" id="KW-0456">Lyase</keyword>
<evidence type="ECO:0000313" key="3">
    <source>
        <dbReference type="EMBL" id="RBW70905.1"/>
    </source>
</evidence>
<dbReference type="Proteomes" id="UP000253314">
    <property type="component" value="Unassembled WGS sequence"/>
</dbReference>
<evidence type="ECO:0000256" key="1">
    <source>
        <dbReference type="ARBA" id="ARBA00022723"/>
    </source>
</evidence>
<dbReference type="Gene3D" id="3.40.50.1400">
    <property type="match status" value="2"/>
</dbReference>
<dbReference type="RefSeq" id="WP_113804383.1">
    <property type="nucleotide sequence ID" value="NZ_QOCW01000002.1"/>
</dbReference>
<accession>A0A366Y0L9</accession>
<evidence type="ECO:0000256" key="2">
    <source>
        <dbReference type="ARBA" id="ARBA00023239"/>
    </source>
</evidence>
<dbReference type="Pfam" id="PF01903">
    <property type="entry name" value="CbiX"/>
    <property type="match status" value="2"/>
</dbReference>
<dbReference type="GO" id="GO:0046872">
    <property type="term" value="F:metal ion binding"/>
    <property type="evidence" value="ECO:0007669"/>
    <property type="project" value="UniProtKB-KW"/>
</dbReference>
<proteinExistence type="predicted"/>
<reference evidence="3 4" key="1">
    <citation type="submission" date="2018-07" db="EMBL/GenBank/DDBJ databases">
        <title>Lottiidibacillus patelloidae gen. nov., sp. nov., isolated from the intestinal tract of a marine limpet and the reclassification of B. taeanensis BH030017T, B. algicola KMM 3737T and B. hwajinpoensis SW-72T as genus Lottiidibacillus.</title>
        <authorList>
            <person name="Liu R."/>
            <person name="Huang Z."/>
        </authorList>
    </citation>
    <scope>NUCLEOTIDE SEQUENCE [LARGE SCALE GENOMIC DNA]</scope>
    <source>
        <strain evidence="3 4">BH030017</strain>
    </source>
</reference>
<dbReference type="PANTHER" id="PTHR33542:SF3">
    <property type="entry name" value="SIROHYDROCHLORIN FERROCHELATASE, CHLOROPLASTIC"/>
    <property type="match status" value="1"/>
</dbReference>
<comment type="caution">
    <text evidence="3">The sequence shown here is derived from an EMBL/GenBank/DDBJ whole genome shotgun (WGS) entry which is preliminary data.</text>
</comment>
<protein>
    <submittedName>
        <fullName evidence="3">Sirohydrochlorin chelatase</fullName>
    </submittedName>
</protein>
<dbReference type="OrthoDB" id="9797895at2"/>
<dbReference type="InterPro" id="IPR050963">
    <property type="entry name" value="Sirohydro_Cobaltochel/CbiX"/>
</dbReference>
<dbReference type="PANTHER" id="PTHR33542">
    <property type="entry name" value="SIROHYDROCHLORIN FERROCHELATASE, CHLOROPLASTIC"/>
    <property type="match status" value="1"/>
</dbReference>
<name>A0A366Y0L9_9BACI</name>
<keyword evidence="4" id="KW-1185">Reference proteome</keyword>
<dbReference type="EMBL" id="QOCW01000002">
    <property type="protein sequence ID" value="RBW70905.1"/>
    <property type="molecule type" value="Genomic_DNA"/>
</dbReference>
<evidence type="ECO:0000313" key="4">
    <source>
        <dbReference type="Proteomes" id="UP000253314"/>
    </source>
</evidence>
<dbReference type="GO" id="GO:0016829">
    <property type="term" value="F:lyase activity"/>
    <property type="evidence" value="ECO:0007669"/>
    <property type="project" value="UniProtKB-KW"/>
</dbReference>
<dbReference type="AlphaFoldDB" id="A0A366Y0L9"/>
<sequence length="250" mass="27581">MQAVLYIGHGSRVREANKQAADFLTKSMKEISVPIQEYCFLELAEPTIAEGIARCAARGASKIAVVPLLLLTAGHAKLDIPEALEKVKKEYPSIEFQYGRPLGVHDRIVDILIERITEQKISISNKTTVLLVGRGSSDPDSPRDLGVIADMLKIKGGFQSVKTCFLAAASPSFKEGLKNAIHSESRQIVVLPYLLFTGILMKDMEKTIAALDKNGKEIILCNYLGYHQNLQTILADRVQEVINNQVYTTI</sequence>
<organism evidence="3 4">
    <name type="scientific">Bacillus taeanensis</name>
    <dbReference type="NCBI Taxonomy" id="273032"/>
    <lineage>
        <taxon>Bacteria</taxon>
        <taxon>Bacillati</taxon>
        <taxon>Bacillota</taxon>
        <taxon>Bacilli</taxon>
        <taxon>Bacillales</taxon>
        <taxon>Bacillaceae</taxon>
        <taxon>Bacillus</taxon>
    </lineage>
</organism>